<gene>
    <name evidence="1" type="ORF">MITSMUL_03502</name>
</gene>
<dbReference type="Gene3D" id="2.30.110.10">
    <property type="entry name" value="Electron Transport, Fmn-binding Protein, Chain A"/>
    <property type="match status" value="1"/>
</dbReference>
<accession>C9KK04</accession>
<sequence>MMFRKMRRFKQQLPAEECVAIMKREKRGVLSVLGDDGYPYGVPLDHYYDEESGKLYFHCALAGHKLDAIRACDKVSYCIVGDGHHEDGVEWSLTFRSVIVFGRMRVLEDKEMALRFARLLGEKFTQDKAYLDNEIEHAGPRMLMLELTPEHITGKRVNES</sequence>
<dbReference type="Proteomes" id="UP000003671">
    <property type="component" value="Unassembled WGS sequence"/>
</dbReference>
<name>C9KK04_9FIRM</name>
<organism evidence="1 2">
    <name type="scientific">Mitsuokella multacida DSM 20544</name>
    <dbReference type="NCBI Taxonomy" id="500635"/>
    <lineage>
        <taxon>Bacteria</taxon>
        <taxon>Bacillati</taxon>
        <taxon>Bacillota</taxon>
        <taxon>Negativicutes</taxon>
        <taxon>Selenomonadales</taxon>
        <taxon>Selenomonadaceae</taxon>
        <taxon>Mitsuokella</taxon>
    </lineage>
</organism>
<dbReference type="InterPro" id="IPR012349">
    <property type="entry name" value="Split_barrel_FMN-bd"/>
</dbReference>
<evidence type="ECO:0000313" key="1">
    <source>
        <dbReference type="EMBL" id="EEX69454.1"/>
    </source>
</evidence>
<dbReference type="eggNOG" id="COG3467">
    <property type="taxonomic scope" value="Bacteria"/>
</dbReference>
<dbReference type="Pfam" id="PF12900">
    <property type="entry name" value="Pyridox_ox_2"/>
    <property type="match status" value="1"/>
</dbReference>
<dbReference type="PATRIC" id="fig|500635.8.peg.900"/>
<dbReference type="PANTHER" id="PTHR34071">
    <property type="entry name" value="5-NITROIMIDAZOLE ANTIBIOTICS RESISTANCE PROTEIN, NIMA-FAMILY-RELATED PROTEIN-RELATED"/>
    <property type="match status" value="1"/>
</dbReference>
<comment type="caution">
    <text evidence="1">The sequence shown here is derived from an EMBL/GenBank/DDBJ whole genome shotgun (WGS) entry which is preliminary data.</text>
</comment>
<proteinExistence type="predicted"/>
<dbReference type="SUPFAM" id="SSF50475">
    <property type="entry name" value="FMN-binding split barrel"/>
    <property type="match status" value="1"/>
</dbReference>
<evidence type="ECO:0000313" key="2">
    <source>
        <dbReference type="Proteomes" id="UP000003671"/>
    </source>
</evidence>
<dbReference type="InterPro" id="IPR024747">
    <property type="entry name" value="Pyridox_Oxase-rel"/>
</dbReference>
<dbReference type="HOGENOM" id="CLU_067890_2_2_9"/>
<dbReference type="AlphaFoldDB" id="C9KK04"/>
<dbReference type="STRING" id="500635.MITSMUL_03502"/>
<dbReference type="PANTHER" id="PTHR34071:SF2">
    <property type="entry name" value="FLAVIN-NUCLEOTIDE-BINDING PROTEIN"/>
    <property type="match status" value="1"/>
</dbReference>
<dbReference type="EMBL" id="ABWK02000009">
    <property type="protein sequence ID" value="EEX69454.1"/>
    <property type="molecule type" value="Genomic_DNA"/>
</dbReference>
<reference evidence="1" key="1">
    <citation type="submission" date="2009-09" db="EMBL/GenBank/DDBJ databases">
        <authorList>
            <person name="Weinstock G."/>
            <person name="Sodergren E."/>
            <person name="Clifton S."/>
            <person name="Fulton L."/>
            <person name="Fulton B."/>
            <person name="Courtney L."/>
            <person name="Fronick C."/>
            <person name="Harrison M."/>
            <person name="Strong C."/>
            <person name="Farmer C."/>
            <person name="Delahaunty K."/>
            <person name="Markovic C."/>
            <person name="Hall O."/>
            <person name="Minx P."/>
            <person name="Tomlinson C."/>
            <person name="Mitreva M."/>
            <person name="Nelson J."/>
            <person name="Hou S."/>
            <person name="Wollam A."/>
            <person name="Pepin K.H."/>
            <person name="Johnson M."/>
            <person name="Bhonagiri V."/>
            <person name="Nash W.E."/>
            <person name="Warren W."/>
            <person name="Chinwalla A."/>
            <person name="Mardis E.R."/>
            <person name="Wilson R.K."/>
        </authorList>
    </citation>
    <scope>NUCLEOTIDE SEQUENCE [LARGE SCALE GENOMIC DNA]</scope>
    <source>
        <strain evidence="1">DSM 20544</strain>
    </source>
</reference>
<protein>
    <submittedName>
        <fullName evidence="1">Pyridoxamine 5'-phosphate oxidase family protein</fullName>
    </submittedName>
</protein>
<keyword evidence="2" id="KW-1185">Reference proteome</keyword>